<evidence type="ECO:0000313" key="1">
    <source>
        <dbReference type="EMBL" id="ABS51765.1"/>
    </source>
</evidence>
<sequence>MLYDKEKIKIVNQGIDTLVLGIKCIESKVYNARFKYLKFKLSDLKNKAKSINTYGEKFVKDDLDLKLGNFLISSKGVQGYSYLFKNNDIFVSVSNAKFETKKQYHIKIQFRSEFLLKFGYLKCFSFVRILLNRIFYTSLNYKIYVLRLDLATDITGIRYFSNDIFNFRSLSKVKNFSLNYDDYLIEDEKKIDFPNLSEIDVSNFIRFNRFEGISFGKAPMMFRIYDKIKEVLKKDNSRIIFKKWEINGFDIEKDKFVFRHECEFTREVLKKMIPFNCEDEIKFVFNNLSSFWSQGLNICRWYDLNETELKKIQLQSVKPDSIRKIYERCLKDETRFNFWRFLEIWHNDDLKNLQKRDIPFDVNIEKCKIALKSFVSSVYCNLGYRGAFFDVLKEVLNDLKNDDMTLHDYGLLKLASRFADNEKNYEISEFENLKLQNVFENNLKDFFILLDDLSDNKDKNIVKKALNFYKLKK</sequence>
<protein>
    <recommendedName>
        <fullName evidence="3">Replication initiation factor</fullName>
    </recommendedName>
</protein>
<dbReference type="KEGG" id="cha:CHAB381_1569"/>
<dbReference type="STRING" id="360107.CHAB381_1569"/>
<dbReference type="OrthoDB" id="5359361at2"/>
<dbReference type="eggNOG" id="ENOG502Z9BF">
    <property type="taxonomic scope" value="Bacteria"/>
</dbReference>
<proteinExistence type="predicted"/>
<dbReference type="AlphaFoldDB" id="A7I3K8"/>
<name>A7I3K8_CAMHC</name>
<dbReference type="HOGENOM" id="CLU_577074_0_0_7"/>
<accession>A7I3K8</accession>
<reference evidence="2" key="1">
    <citation type="submission" date="2007-07" db="EMBL/GenBank/DDBJ databases">
        <title>Complete genome sequence of Campylobacter hominis ATCC BAA-381, a commensal isolated from the human gastrointestinal tract.</title>
        <authorList>
            <person name="Fouts D.E."/>
            <person name="Mongodin E.F."/>
            <person name="Puiu D."/>
            <person name="Sebastian Y."/>
            <person name="Miller W.G."/>
            <person name="Mandrell R.E."/>
            <person name="Nelson K.E."/>
        </authorList>
    </citation>
    <scope>NUCLEOTIDE SEQUENCE [LARGE SCALE GENOMIC DNA]</scope>
    <source>
        <strain evidence="2">ATCC BAA-381 / LMG 19568 / NCTC 13146 / CH001A</strain>
    </source>
</reference>
<organism evidence="1 2">
    <name type="scientific">Campylobacter hominis (strain ATCC BAA-381 / DSM 21671 / CCUG 45161 / LMG 19568 / NCTC 13146 / CH001A)</name>
    <dbReference type="NCBI Taxonomy" id="360107"/>
    <lineage>
        <taxon>Bacteria</taxon>
        <taxon>Pseudomonadati</taxon>
        <taxon>Campylobacterota</taxon>
        <taxon>Epsilonproteobacteria</taxon>
        <taxon>Campylobacterales</taxon>
        <taxon>Campylobacteraceae</taxon>
        <taxon>Campylobacter</taxon>
    </lineage>
</organism>
<evidence type="ECO:0008006" key="3">
    <source>
        <dbReference type="Google" id="ProtNLM"/>
    </source>
</evidence>
<dbReference type="EMBL" id="CP000776">
    <property type="protein sequence ID" value="ABS51765.1"/>
    <property type="molecule type" value="Genomic_DNA"/>
</dbReference>
<dbReference type="Proteomes" id="UP000002407">
    <property type="component" value="Chromosome"/>
</dbReference>
<evidence type="ECO:0000313" key="2">
    <source>
        <dbReference type="Proteomes" id="UP000002407"/>
    </source>
</evidence>
<dbReference type="RefSeq" id="WP_012109404.1">
    <property type="nucleotide sequence ID" value="NC_009714.1"/>
</dbReference>
<keyword evidence="2" id="KW-1185">Reference proteome</keyword>
<gene>
    <name evidence="1" type="ordered locus">CHAB381_1569</name>
</gene>